<gene>
    <name evidence="2" type="ORF">MNBD_GAMMA08-2279</name>
</gene>
<proteinExistence type="predicted"/>
<dbReference type="AlphaFoldDB" id="A0A3B0WR28"/>
<reference evidence="2" key="1">
    <citation type="submission" date="2018-06" db="EMBL/GenBank/DDBJ databases">
        <authorList>
            <person name="Zhirakovskaya E."/>
        </authorList>
    </citation>
    <scope>NUCLEOTIDE SEQUENCE</scope>
</reference>
<dbReference type="PANTHER" id="PTHR12843:SF5">
    <property type="entry name" value="EEF1A LYSINE METHYLTRANSFERASE 2"/>
    <property type="match status" value="1"/>
</dbReference>
<dbReference type="SUPFAM" id="SSF53335">
    <property type="entry name" value="S-adenosyl-L-methionine-dependent methyltransferases"/>
    <property type="match status" value="1"/>
</dbReference>
<dbReference type="InterPro" id="IPR029063">
    <property type="entry name" value="SAM-dependent_MTases_sf"/>
</dbReference>
<dbReference type="GO" id="GO:0008757">
    <property type="term" value="F:S-adenosylmethionine-dependent methyltransferase activity"/>
    <property type="evidence" value="ECO:0007669"/>
    <property type="project" value="InterPro"/>
</dbReference>
<dbReference type="Pfam" id="PF08241">
    <property type="entry name" value="Methyltransf_11"/>
    <property type="match status" value="1"/>
</dbReference>
<evidence type="ECO:0000259" key="1">
    <source>
        <dbReference type="Pfam" id="PF08241"/>
    </source>
</evidence>
<dbReference type="PANTHER" id="PTHR12843">
    <property type="entry name" value="PROTEIN-LYSINE N-METHYLTRANSFERASE METTL10"/>
    <property type="match status" value="1"/>
</dbReference>
<feature type="domain" description="Methyltransferase type 11" evidence="1">
    <location>
        <begin position="46"/>
        <end position="144"/>
    </location>
</feature>
<dbReference type="InterPro" id="IPR013216">
    <property type="entry name" value="Methyltransf_11"/>
</dbReference>
<evidence type="ECO:0000313" key="2">
    <source>
        <dbReference type="EMBL" id="VAW58455.1"/>
    </source>
</evidence>
<accession>A0A3B0WR28</accession>
<protein>
    <recommendedName>
        <fullName evidence="1">Methyltransferase type 11 domain-containing protein</fullName>
    </recommendedName>
</protein>
<organism evidence="2">
    <name type="scientific">hydrothermal vent metagenome</name>
    <dbReference type="NCBI Taxonomy" id="652676"/>
    <lineage>
        <taxon>unclassified sequences</taxon>
        <taxon>metagenomes</taxon>
        <taxon>ecological metagenomes</taxon>
    </lineage>
</organism>
<sequence>MSQSKTHWENIYKTKNHKQVGWYQASPAISLELLSKINSQPTQSIIDVGCGASVLVDYLIQQGYKNITLLDLSKEALSSVKSRLGRNGNIPEYLSEDITNKMDFKNTFDIWHDRAVFHFLTNAQDRKNYMQNLSQNLSTSGHAIMGTFSLDGPNKCSGLDVVQYDEEKMKRELSNTLELVETTISTHIMPSGAKQEYMYFIIKHKNV</sequence>
<dbReference type="Gene3D" id="3.40.50.150">
    <property type="entry name" value="Vaccinia Virus protein VP39"/>
    <property type="match status" value="1"/>
</dbReference>
<dbReference type="CDD" id="cd02440">
    <property type="entry name" value="AdoMet_MTases"/>
    <property type="match status" value="1"/>
</dbReference>
<dbReference type="EMBL" id="UOFH01000012">
    <property type="protein sequence ID" value="VAW58455.1"/>
    <property type="molecule type" value="Genomic_DNA"/>
</dbReference>
<name>A0A3B0WR28_9ZZZZ</name>